<feature type="compositionally biased region" description="Acidic residues" evidence="1">
    <location>
        <begin position="1197"/>
        <end position="1212"/>
    </location>
</feature>
<feature type="compositionally biased region" description="Basic and acidic residues" evidence="1">
    <location>
        <begin position="73"/>
        <end position="86"/>
    </location>
</feature>
<sequence>AGRHVRIPKVWDDYVPSSRSGLPSQYVATLAKSAPGPPPLTSDPSQTREPSPSPSPAARSWTTEPDGFGVYREYAKRPQRDPEAHVTLESVSDAPDFEKSPAQDAPKYASIAWIDRTPPVAVTSTGTSSDYGPFANATQFRLVDHLYRRSDNKSLDAFDDLISVVRSPGFSPADLAGFTAKKAEHALDVWTSPSGLFSAEDGWHKSSVEVPLPRTHVKYKSEDSAPSFTVPGIVHRRLLPLVKLAIQDPQSHLRHVYHWMAHKRYWTPPSSNRVPYPPSPIRIYTDCYNSDAMLEAEEDIRRKPRVLGDTPDMEYVVLPMLLWSDATQLSSFGSAALWPIYLYFGNLSKYFRGHPTEFMAHHLAYIPVLPDALKDFYMATYGTSPSVDELKFCKRELFQKIWLLLLDAEFMHAYEHGIVLTCGDGVVRRIFPRIFTYSADYPEKVLIAALRPLANCLCPRCLIPKDKVTQAGTKADERWCNCKRQDTDALRAKILRARKNLFKGYSITGKMVTSWLNAESLTPIQVPHNVNFYDILAPDLMHEFELGVWKGIFIHLMRILQGDNAIEEFNGRYVLNTIPSVCFTYLRCRMRRMPTFGRDRIRRFWHNVSSRKRLAARDYEAFLLTIMPAFEGLLDLRDDQIVSDLLFELANWHALAKLRLHTSVTLDIFRSSTKHMYDAIHKFAENTCPRYQTKELPSEATTRVQRAKVANACAQPSGTRRPIAFKVHHTYKFHALGDFPDYIQRSGPSDNYNTQVGELEHRHVKRFYARTNRITYEIQIAQKERKRSLLASIREKDSFRPLSMLKHDRKTAEIASAEVRDRSVHTNTRQAAARALGLSAPAEHHVIPNSQRDGFNIWNFLDDHETDPAIKRLLGADAAPEDGFSDEQTGGVQILDDRLYQHKTIRINHTTYDMRREQDTINPRTHADVMLLSSDSNDDTYWYARVLNIFHAHVRYAGPGCTRATQKMQRVEFMWVRWFERDLSYKAGFQHRRLPRLQFLDANDPDNVSFGFVDPDDILRAAYLIPAFEHGGTTELLGPSKLARRLKDDGGDDDDDDWCYLHVCMRATRDIFMRHLGGGVGHRGIGNSIEDSKENATRRSRRGRGRKKAIGARVGNTAQPLPQDDSDESDVVSYASAVEDNARSEQEKGQQPDVGFIGGEDSSEEPDDPDGAGKDMDAQTNTGADFSDHESEMEQRDDTDDEADDSDGEQIDGGDNHQAVVSELEDSEEFNDNGSVDTVYAAEGFAPL</sequence>
<organism evidence="2">
    <name type="scientific">Dichomitus squalens</name>
    <dbReference type="NCBI Taxonomy" id="114155"/>
    <lineage>
        <taxon>Eukaryota</taxon>
        <taxon>Fungi</taxon>
        <taxon>Dikarya</taxon>
        <taxon>Basidiomycota</taxon>
        <taxon>Agaricomycotina</taxon>
        <taxon>Agaricomycetes</taxon>
        <taxon>Polyporales</taxon>
        <taxon>Polyporaceae</taxon>
        <taxon>Dichomitus</taxon>
    </lineage>
</organism>
<gene>
    <name evidence="2" type="ORF">BD311DRAFT_659015</name>
</gene>
<name>A0A4Q9MRH6_9APHY</name>
<feature type="compositionally biased region" description="Basic residues" evidence="1">
    <location>
        <begin position="1098"/>
        <end position="1110"/>
    </location>
</feature>
<proteinExistence type="predicted"/>
<evidence type="ECO:0000256" key="1">
    <source>
        <dbReference type="SAM" id="MobiDB-lite"/>
    </source>
</evidence>
<dbReference type="InterPro" id="IPR041078">
    <property type="entry name" value="Plavaka"/>
</dbReference>
<feature type="region of interest" description="Disordered" evidence="1">
    <location>
        <begin position="1082"/>
        <end position="1236"/>
    </location>
</feature>
<protein>
    <submittedName>
        <fullName evidence="2">Uncharacterized protein</fullName>
    </submittedName>
</protein>
<feature type="compositionally biased region" description="Basic and acidic residues" evidence="1">
    <location>
        <begin position="1186"/>
        <end position="1196"/>
    </location>
</feature>
<dbReference type="AlphaFoldDB" id="A0A4Q9MRH6"/>
<accession>A0A4Q9MRH6</accession>
<dbReference type="EMBL" id="ML143405">
    <property type="protein sequence ID" value="TBU30454.1"/>
    <property type="molecule type" value="Genomic_DNA"/>
</dbReference>
<feature type="compositionally biased region" description="Acidic residues" evidence="1">
    <location>
        <begin position="1161"/>
        <end position="1170"/>
    </location>
</feature>
<dbReference type="OrthoDB" id="2687259at2759"/>
<evidence type="ECO:0000313" key="2">
    <source>
        <dbReference type="EMBL" id="TBU30454.1"/>
    </source>
</evidence>
<dbReference type="Proteomes" id="UP000292957">
    <property type="component" value="Unassembled WGS sequence"/>
</dbReference>
<feature type="region of interest" description="Disordered" evidence="1">
    <location>
        <begin position="26"/>
        <end position="103"/>
    </location>
</feature>
<dbReference type="Pfam" id="PF18759">
    <property type="entry name" value="Plavaka"/>
    <property type="match status" value="1"/>
</dbReference>
<feature type="compositionally biased region" description="Basic and acidic residues" evidence="1">
    <location>
        <begin position="1140"/>
        <end position="1150"/>
    </location>
</feature>
<reference evidence="2" key="1">
    <citation type="submission" date="2019-01" db="EMBL/GenBank/DDBJ databases">
        <title>Draft genome sequences of three monokaryotic isolates of the white-rot basidiomycete fungus Dichomitus squalens.</title>
        <authorList>
            <consortium name="DOE Joint Genome Institute"/>
            <person name="Lopez S.C."/>
            <person name="Andreopoulos B."/>
            <person name="Pangilinan J."/>
            <person name="Lipzen A."/>
            <person name="Riley R."/>
            <person name="Ahrendt S."/>
            <person name="Ng V."/>
            <person name="Barry K."/>
            <person name="Daum C."/>
            <person name="Grigoriev I.V."/>
            <person name="Hilden K.S."/>
            <person name="Makela M.R."/>
            <person name="de Vries R.P."/>
        </authorList>
    </citation>
    <scope>NUCLEOTIDE SEQUENCE [LARGE SCALE GENOMIC DNA]</scope>
    <source>
        <strain evidence="2">OM18370.1</strain>
    </source>
</reference>
<feature type="non-terminal residue" evidence="2">
    <location>
        <position position="1"/>
    </location>
</feature>